<dbReference type="OMA" id="CANIMES"/>
<dbReference type="Gramene" id="ONK78422">
    <property type="protein sequence ID" value="ONK78422"/>
    <property type="gene ID" value="A4U43_C02F18600"/>
</dbReference>
<dbReference type="Gene3D" id="2.160.20.10">
    <property type="entry name" value="Single-stranded right-handed beta-helix, Pectin lyase-like"/>
    <property type="match status" value="1"/>
</dbReference>
<dbReference type="GO" id="GO:0071555">
    <property type="term" value="P:cell wall organization"/>
    <property type="evidence" value="ECO:0007669"/>
    <property type="project" value="UniProtKB-KW"/>
</dbReference>
<dbReference type="InterPro" id="IPR000743">
    <property type="entry name" value="Glyco_hydro_28"/>
</dbReference>
<comment type="catalytic activity">
    <reaction evidence="10">
        <text>[(1-&gt;4)-alpha-D-galacturonosyl](n) + H2O = alpha-D-galacturonate + [(1-&gt;4)-alpha-D-galacturonosyl](n-1)</text>
        <dbReference type="Rhea" id="RHEA:14117"/>
        <dbReference type="Rhea" id="RHEA-COMP:14570"/>
        <dbReference type="Rhea" id="RHEA-COMP:14572"/>
        <dbReference type="ChEBI" id="CHEBI:15377"/>
        <dbReference type="ChEBI" id="CHEBI:58658"/>
        <dbReference type="ChEBI" id="CHEBI:140523"/>
        <dbReference type="EC" id="3.2.1.67"/>
    </reaction>
</comment>
<evidence type="ECO:0000256" key="7">
    <source>
        <dbReference type="ARBA" id="ARBA00023316"/>
    </source>
</evidence>
<evidence type="ECO:0000313" key="16">
    <source>
        <dbReference type="EMBL" id="ONK78422.1"/>
    </source>
</evidence>
<dbReference type="GO" id="GO:0004650">
    <property type="term" value="F:polygalacturonase activity"/>
    <property type="evidence" value="ECO:0007669"/>
    <property type="project" value="InterPro"/>
</dbReference>
<evidence type="ECO:0000256" key="8">
    <source>
        <dbReference type="ARBA" id="ARBA00038933"/>
    </source>
</evidence>
<dbReference type="AlphaFoldDB" id="A0A5P1FJY0"/>
<keyword evidence="17" id="KW-1185">Reference proteome</keyword>
<dbReference type="Proteomes" id="UP000243459">
    <property type="component" value="Chromosome 2"/>
</dbReference>
<dbReference type="SMART" id="SM00710">
    <property type="entry name" value="PbH1"/>
    <property type="match status" value="5"/>
</dbReference>
<comment type="subcellular location">
    <subcellularLocation>
        <location evidence="1">Secreted</location>
        <location evidence="1">Cell wall</location>
    </subcellularLocation>
</comment>
<evidence type="ECO:0000256" key="11">
    <source>
        <dbReference type="ARBA" id="ARBA00057651"/>
    </source>
</evidence>
<dbReference type="InterPro" id="IPR011050">
    <property type="entry name" value="Pectin_lyase_fold/virulence"/>
</dbReference>
<evidence type="ECO:0000313" key="17">
    <source>
        <dbReference type="Proteomes" id="UP000243459"/>
    </source>
</evidence>
<dbReference type="InterPro" id="IPR012334">
    <property type="entry name" value="Pectin_lyas_fold"/>
</dbReference>
<evidence type="ECO:0000256" key="13">
    <source>
        <dbReference type="ARBA" id="ARBA00083621"/>
    </source>
</evidence>
<keyword evidence="6 15" id="KW-0326">Glycosidase</keyword>
<evidence type="ECO:0000256" key="2">
    <source>
        <dbReference type="ARBA" id="ARBA00008834"/>
    </source>
</evidence>
<dbReference type="EMBL" id="CM007382">
    <property type="protein sequence ID" value="ONK78422.1"/>
    <property type="molecule type" value="Genomic_DNA"/>
</dbReference>
<evidence type="ECO:0000256" key="4">
    <source>
        <dbReference type="ARBA" id="ARBA00022525"/>
    </source>
</evidence>
<reference evidence="17" key="1">
    <citation type="journal article" date="2017" name="Nat. Commun.">
        <title>The asparagus genome sheds light on the origin and evolution of a young Y chromosome.</title>
        <authorList>
            <person name="Harkess A."/>
            <person name="Zhou J."/>
            <person name="Xu C."/>
            <person name="Bowers J.E."/>
            <person name="Van der Hulst R."/>
            <person name="Ayyampalayam S."/>
            <person name="Mercati F."/>
            <person name="Riccardi P."/>
            <person name="McKain M.R."/>
            <person name="Kakrana A."/>
            <person name="Tang H."/>
            <person name="Ray J."/>
            <person name="Groenendijk J."/>
            <person name="Arikit S."/>
            <person name="Mathioni S.M."/>
            <person name="Nakano M."/>
            <person name="Shan H."/>
            <person name="Telgmann-Rauber A."/>
            <person name="Kanno A."/>
            <person name="Yue Z."/>
            <person name="Chen H."/>
            <person name="Li W."/>
            <person name="Chen Y."/>
            <person name="Xu X."/>
            <person name="Zhang Y."/>
            <person name="Luo S."/>
            <person name="Chen H."/>
            <person name="Gao J."/>
            <person name="Mao Z."/>
            <person name="Pires J.C."/>
            <person name="Luo M."/>
            <person name="Kudrna D."/>
            <person name="Wing R.A."/>
            <person name="Meyers B.C."/>
            <person name="Yi K."/>
            <person name="Kong H."/>
            <person name="Lavrijsen P."/>
            <person name="Sunseri F."/>
            <person name="Falavigna A."/>
            <person name="Ye Y."/>
            <person name="Leebens-Mack J.H."/>
            <person name="Chen G."/>
        </authorList>
    </citation>
    <scope>NUCLEOTIDE SEQUENCE [LARGE SCALE GENOMIC DNA]</scope>
    <source>
        <strain evidence="17">cv. DH0086</strain>
    </source>
</reference>
<dbReference type="EC" id="3.2.1.67" evidence="8"/>
<dbReference type="PANTHER" id="PTHR31375">
    <property type="match status" value="1"/>
</dbReference>
<evidence type="ECO:0000256" key="12">
    <source>
        <dbReference type="ARBA" id="ARBA00068298"/>
    </source>
</evidence>
<evidence type="ECO:0000256" key="10">
    <source>
        <dbReference type="ARBA" id="ARBA00048766"/>
    </source>
</evidence>
<proteinExistence type="inferred from homology"/>
<evidence type="ECO:0000256" key="14">
    <source>
        <dbReference type="PROSITE-ProRule" id="PRU10052"/>
    </source>
</evidence>
<keyword evidence="3" id="KW-0134">Cell wall</keyword>
<keyword evidence="5 15" id="KW-0378">Hydrolase</keyword>
<evidence type="ECO:0000256" key="3">
    <source>
        <dbReference type="ARBA" id="ARBA00022512"/>
    </source>
</evidence>
<dbReference type="SUPFAM" id="SSF51126">
    <property type="entry name" value="Pectin lyase-like"/>
    <property type="match status" value="1"/>
</dbReference>
<evidence type="ECO:0000256" key="5">
    <source>
        <dbReference type="ARBA" id="ARBA00022801"/>
    </source>
</evidence>
<dbReference type="GO" id="GO:0047911">
    <property type="term" value="F:galacturan 1,4-alpha-galacturonidase activity"/>
    <property type="evidence" value="ECO:0007669"/>
    <property type="project" value="UniProtKB-EC"/>
</dbReference>
<accession>A0A5P1FJY0</accession>
<evidence type="ECO:0000256" key="15">
    <source>
        <dbReference type="RuleBase" id="RU361169"/>
    </source>
</evidence>
<protein>
    <recommendedName>
        <fullName evidence="12">Exopolygalacturonase</fullName>
        <ecNumber evidence="8">3.2.1.67</ecNumber>
    </recommendedName>
    <alternativeName>
        <fullName evidence="9">Galacturan 1,4-alpha-galacturonidase</fullName>
    </alternativeName>
    <alternativeName>
        <fullName evidence="13">Pectinase</fullName>
    </alternativeName>
</protein>
<organism evidence="16 17">
    <name type="scientific">Asparagus officinalis</name>
    <name type="common">Garden asparagus</name>
    <dbReference type="NCBI Taxonomy" id="4686"/>
    <lineage>
        <taxon>Eukaryota</taxon>
        <taxon>Viridiplantae</taxon>
        <taxon>Streptophyta</taxon>
        <taxon>Embryophyta</taxon>
        <taxon>Tracheophyta</taxon>
        <taxon>Spermatophyta</taxon>
        <taxon>Magnoliopsida</taxon>
        <taxon>Liliopsida</taxon>
        <taxon>Asparagales</taxon>
        <taxon>Asparagaceae</taxon>
        <taxon>Asparagoideae</taxon>
        <taxon>Asparagus</taxon>
    </lineage>
</organism>
<name>A0A5P1FJY0_ASPOF</name>
<keyword evidence="7" id="KW-0961">Cell wall biogenesis/degradation</keyword>
<dbReference type="FunFam" id="2.160.20.10:FF:000004">
    <property type="entry name" value="Pectin lyase-like superfamily protein"/>
    <property type="match status" value="1"/>
</dbReference>
<feature type="active site" evidence="14">
    <location>
        <position position="227"/>
    </location>
</feature>
<dbReference type="GO" id="GO:0005975">
    <property type="term" value="P:carbohydrate metabolic process"/>
    <property type="evidence" value="ECO:0007669"/>
    <property type="project" value="InterPro"/>
</dbReference>
<evidence type="ECO:0000256" key="6">
    <source>
        <dbReference type="ARBA" id="ARBA00023295"/>
    </source>
</evidence>
<comment type="similarity">
    <text evidence="2 15">Belongs to the glycosyl hydrolase 28 family.</text>
</comment>
<dbReference type="InterPro" id="IPR006626">
    <property type="entry name" value="PbH1"/>
</dbReference>
<gene>
    <name evidence="16" type="ORF">A4U43_C02F18600</name>
</gene>
<comment type="function">
    <text evidence="11">May function in depolymerizing pectin during pollen development, germination, and tube growth. Acts as an exo-polygalacturonase.</text>
</comment>
<dbReference type="Pfam" id="PF00295">
    <property type="entry name" value="Glyco_hydro_28"/>
    <property type="match status" value="1"/>
</dbReference>
<dbReference type="PROSITE" id="PS00502">
    <property type="entry name" value="POLYGALACTURONASE"/>
    <property type="match status" value="1"/>
</dbReference>
<keyword evidence="4" id="KW-0964">Secreted</keyword>
<evidence type="ECO:0000256" key="1">
    <source>
        <dbReference type="ARBA" id="ARBA00004191"/>
    </source>
</evidence>
<sequence>MIQGIYALQVFDVTKYGAKADGKTDNANAFLNAWGAACEIGSAGKVLVPKGAYYLGPVSFRGPCANNGSPTMEIQGTIVAPEDLNQIKTVGWIEFRSLNGLAVNGGGTLDGKGTEAWKKTTCPGSKSCKNLPITLRLIKLSNASITGITLVDSKGFHMAIHMSDHVKAAGLKIIAPQNSPNTDGCHVSGSTFVDISNLFVSTGDDCISVGPGTYNSTISGVTCSPGHGISIGSLGKYPKEKDVLGIKVSNCTIENSQNGVRVKTWAGHQTTVAKDLSFENIIVKNVSNPIIIDQGYCGSKNCPNSPSGVQISNVVFKNIIGNSSEVEAVNLICSPTKPCKNVHLEDIHLDFVKNGIKSGISSVCANIMESVTGNKKPSVCQKSL</sequence>
<evidence type="ECO:0000256" key="9">
    <source>
        <dbReference type="ARBA" id="ARBA00043142"/>
    </source>
</evidence>